<dbReference type="GO" id="GO:0005886">
    <property type="term" value="C:plasma membrane"/>
    <property type="evidence" value="ECO:0007669"/>
    <property type="project" value="TreeGrafter"/>
</dbReference>
<dbReference type="InterPro" id="IPR027417">
    <property type="entry name" value="P-loop_NTPase"/>
</dbReference>
<keyword evidence="3" id="KW-0418">Kinase</keyword>
<evidence type="ECO:0000256" key="1">
    <source>
        <dbReference type="ARBA" id="ARBA00022741"/>
    </source>
</evidence>
<proteinExistence type="predicted"/>
<keyword evidence="2" id="KW-0067">ATP-binding</keyword>
<evidence type="ECO:0000313" key="4">
    <source>
        <dbReference type="Proteomes" id="UP000483432"/>
    </source>
</evidence>
<keyword evidence="3" id="KW-0808">Transferase</keyword>
<dbReference type="InterPro" id="IPR050445">
    <property type="entry name" value="Bact_polysacc_biosynth/exp"/>
</dbReference>
<dbReference type="Gene3D" id="3.40.50.300">
    <property type="entry name" value="P-loop containing nucleotide triphosphate hydrolases"/>
    <property type="match status" value="1"/>
</dbReference>
<dbReference type="SUPFAM" id="SSF160246">
    <property type="entry name" value="EspE N-terminal domain-like"/>
    <property type="match status" value="1"/>
</dbReference>
<dbReference type="Proteomes" id="UP000483432">
    <property type="component" value="Unassembled WGS sequence"/>
</dbReference>
<dbReference type="PANTHER" id="PTHR32309:SF13">
    <property type="entry name" value="FERRIC ENTEROBACTIN TRANSPORT PROTEIN FEPE"/>
    <property type="match status" value="1"/>
</dbReference>
<dbReference type="GO" id="GO:0004713">
    <property type="term" value="F:protein tyrosine kinase activity"/>
    <property type="evidence" value="ECO:0007669"/>
    <property type="project" value="TreeGrafter"/>
</dbReference>
<dbReference type="InterPro" id="IPR005702">
    <property type="entry name" value="Wzc-like_C"/>
</dbReference>
<gene>
    <name evidence="3" type="primary">epsG</name>
    <name evidence="3" type="ORF">GZ085_01545</name>
</gene>
<dbReference type="InterPro" id="IPR037257">
    <property type="entry name" value="T2SS_E_N_sf"/>
</dbReference>
<protein>
    <submittedName>
        <fullName evidence="3">Chain length determinant protein tyrosine kinase EpsG</fullName>
    </submittedName>
</protein>
<dbReference type="AlphaFoldDB" id="A0A7C9JVZ8"/>
<dbReference type="EMBL" id="JAAFGW010000012">
    <property type="protein sequence ID" value="NDP47076.1"/>
    <property type="molecule type" value="Genomic_DNA"/>
</dbReference>
<evidence type="ECO:0000256" key="2">
    <source>
        <dbReference type="ARBA" id="ARBA00022840"/>
    </source>
</evidence>
<name>A0A7C9JVZ8_9PROT</name>
<comment type="caution">
    <text evidence="3">The sequence shown here is derived from an EMBL/GenBank/DDBJ whole genome shotgun (WGS) entry which is preliminary data.</text>
</comment>
<dbReference type="NCBIfam" id="TIGR01007">
    <property type="entry name" value="eps_fam"/>
    <property type="match status" value="1"/>
</dbReference>
<reference evidence="3 4" key="1">
    <citation type="submission" date="2019-09" db="EMBL/GenBank/DDBJ databases">
        <title>H2 Metabolism Revealed by Metagenomic Analysis in Subglacial Sediment of East Antarctica.</title>
        <authorList>
            <person name="Yang Z."/>
            <person name="Zhang Y."/>
            <person name="Lv Y."/>
            <person name="Yan W."/>
            <person name="Xiao X."/>
            <person name="Sun B."/>
            <person name="Ma H."/>
        </authorList>
    </citation>
    <scope>NUCLEOTIDE SEQUENCE [LARGE SCALE GENOMIC DNA]</scope>
    <source>
        <strain evidence="3">Bin2_2</strain>
    </source>
</reference>
<accession>A0A7C9JVZ8</accession>
<sequence length="295" mass="31845">MNSFTSTGEQENIVKAATTIRADANIGKLLQEAGKLKPQDMERVLKLQQAENLRFGEAAQKLGLVAEADIQQALSHQFEYPYIPAAEAGLSPELTTATNPYSKEAEALRSVRSELLLRWFQEGRKTLAIGSVRADEGSSYLAANLAVLFAQMGRKVLLIDANMRQPRQHEIFNLGHGMGLSDVLADRMPSLQVRTVKSFPTLNILPAGSPPPNPVELLARPAFGALLSGLETSYDIILLDSAPSQLSSDFQLVAAHAGGMLIATRRHVSRLSPLVELKEKITLTGAQVVGAVVLG</sequence>
<evidence type="ECO:0000313" key="3">
    <source>
        <dbReference type="EMBL" id="NDP47076.1"/>
    </source>
</evidence>
<keyword evidence="1" id="KW-0547">Nucleotide-binding</keyword>
<dbReference type="CDD" id="cd05387">
    <property type="entry name" value="BY-kinase"/>
    <property type="match status" value="1"/>
</dbReference>
<dbReference type="NCBIfam" id="TIGR03029">
    <property type="entry name" value="EpsG"/>
    <property type="match status" value="1"/>
</dbReference>
<organism evidence="3 4">
    <name type="scientific">Sulfuriferula multivorans</name>
    <dbReference type="NCBI Taxonomy" id="1559896"/>
    <lineage>
        <taxon>Bacteria</taxon>
        <taxon>Pseudomonadati</taxon>
        <taxon>Pseudomonadota</taxon>
        <taxon>Betaproteobacteria</taxon>
        <taxon>Nitrosomonadales</taxon>
        <taxon>Sulfuricellaceae</taxon>
        <taxon>Sulfuriferula</taxon>
    </lineage>
</organism>
<dbReference type="SUPFAM" id="SSF52540">
    <property type="entry name" value="P-loop containing nucleoside triphosphate hydrolases"/>
    <property type="match status" value="1"/>
</dbReference>
<dbReference type="InterPro" id="IPR017479">
    <property type="entry name" value="Tyr_kinase_chain_length_EpsG"/>
</dbReference>
<dbReference type="PANTHER" id="PTHR32309">
    <property type="entry name" value="TYROSINE-PROTEIN KINASE"/>
    <property type="match status" value="1"/>
</dbReference>
<dbReference type="GO" id="GO:0005524">
    <property type="term" value="F:ATP binding"/>
    <property type="evidence" value="ECO:0007669"/>
    <property type="project" value="UniProtKB-KW"/>
</dbReference>